<dbReference type="PATRIC" id="fig|1305731.5.peg.2"/>
<dbReference type="AlphaFoldDB" id="A0A0P8B5J5"/>
<evidence type="ECO:0000313" key="2">
    <source>
        <dbReference type="EMBL" id="KPQ28886.1"/>
    </source>
</evidence>
<comment type="caution">
    <text evidence="2">The sequence shown here is derived from an EMBL/GenBank/DDBJ whole genome shotgun (WGS) entry which is preliminary data.</text>
</comment>
<dbReference type="EMBL" id="LJZQ01000010">
    <property type="protein sequence ID" value="KPQ28886.1"/>
    <property type="molecule type" value="Genomic_DNA"/>
</dbReference>
<evidence type="ECO:0000259" key="1">
    <source>
        <dbReference type="Pfam" id="PF24719"/>
    </source>
</evidence>
<feature type="domain" description="Imm33-like" evidence="1">
    <location>
        <begin position="7"/>
        <end position="107"/>
    </location>
</feature>
<dbReference type="Proteomes" id="UP000050416">
    <property type="component" value="Unassembled WGS sequence"/>
</dbReference>
<accession>A0A0P8B5J5</accession>
<gene>
    <name evidence="2" type="ORF">HLUCCX14_08335</name>
</gene>
<proteinExistence type="predicted"/>
<name>A0A0P8B5J5_9GAMM</name>
<dbReference type="InterPro" id="IPR056509">
    <property type="entry name" value="Imm33-like"/>
</dbReference>
<reference evidence="2 3" key="1">
    <citation type="submission" date="2015-09" db="EMBL/GenBank/DDBJ databases">
        <title>Identification and resolution of microdiversity through metagenomic sequencing of parallel consortia.</title>
        <authorList>
            <person name="Nelson W.C."/>
            <person name="Romine M.F."/>
            <person name="Lindemann S.R."/>
        </authorList>
    </citation>
    <scope>NUCLEOTIDE SEQUENCE [LARGE SCALE GENOMIC DNA]</scope>
    <source>
        <strain evidence="2">HL-55</strain>
    </source>
</reference>
<sequence>MKLKRDQTVCKWKGVEPVKPEAGSKLGIAIETIGKVPINGLRHKEENGTNGWYIWCGEEMSQAEDFFSPLHVEHITEHLPEVEEYLDLPPGYRFLIDGKNHEDVWYDEELLNA</sequence>
<protein>
    <recommendedName>
        <fullName evidence="1">Imm33-like domain-containing protein</fullName>
    </recommendedName>
</protein>
<organism evidence="2 3">
    <name type="scientific">Marinobacter excellens HL-55</name>
    <dbReference type="NCBI Taxonomy" id="1305731"/>
    <lineage>
        <taxon>Bacteria</taxon>
        <taxon>Pseudomonadati</taxon>
        <taxon>Pseudomonadota</taxon>
        <taxon>Gammaproteobacteria</taxon>
        <taxon>Pseudomonadales</taxon>
        <taxon>Marinobacteraceae</taxon>
        <taxon>Marinobacter</taxon>
    </lineage>
</organism>
<dbReference type="OrthoDB" id="7063432at2"/>
<evidence type="ECO:0000313" key="3">
    <source>
        <dbReference type="Proteomes" id="UP000050416"/>
    </source>
</evidence>
<dbReference type="Pfam" id="PF24719">
    <property type="entry name" value="Imm33-like"/>
    <property type="match status" value="1"/>
</dbReference>